<dbReference type="Proteomes" id="UP000233343">
    <property type="component" value="Unassembled WGS sequence"/>
</dbReference>
<evidence type="ECO:0000313" key="5">
    <source>
        <dbReference type="Proteomes" id="UP000233343"/>
    </source>
</evidence>
<sequence>MKKKRKMRSNRVFFSLVFIGLGFIIAYSYQLANEENEGIQMTSNQWERDQMLRDQLVEVEEKNRGLQHELFEKQEMVQDIEKGFAKEEQILYNLAEDTEKYRMYLGKVKVKGQGVEVILEDSEYNPDEDSANNYIVHEHHVFQVINELFISGASAISINGQRLTHNSYIVCNGPVIEVDGFQHPAPFVISAIGDAEVMASALNLTGGVKDLLVNDNVQFSMEKKPEIVMDPLLGS</sequence>
<name>A0A2N0ZBF5_9BACI</name>
<keyword evidence="5" id="KW-1185">Reference proteome</keyword>
<dbReference type="PANTHER" id="PTHR37313">
    <property type="entry name" value="UPF0749 PROTEIN RV1825"/>
    <property type="match status" value="1"/>
</dbReference>
<dbReference type="PROSITE" id="PS50889">
    <property type="entry name" value="S4"/>
    <property type="match status" value="1"/>
</dbReference>
<feature type="coiled-coil region" evidence="3">
    <location>
        <begin position="49"/>
        <end position="76"/>
    </location>
</feature>
<dbReference type="PANTHER" id="PTHR37313:SF2">
    <property type="entry name" value="UPF0749 PROTEIN YLXX"/>
    <property type="match status" value="1"/>
</dbReference>
<dbReference type="Pfam" id="PF05949">
    <property type="entry name" value="DUF881"/>
    <property type="match status" value="1"/>
</dbReference>
<comment type="similarity">
    <text evidence="1">Belongs to the UPF0749 family.</text>
</comment>
<evidence type="ECO:0000256" key="1">
    <source>
        <dbReference type="ARBA" id="ARBA00009108"/>
    </source>
</evidence>
<dbReference type="RefSeq" id="WP_083957356.1">
    <property type="nucleotide sequence ID" value="NZ_CP194732.1"/>
</dbReference>
<dbReference type="GO" id="GO:0003723">
    <property type="term" value="F:RNA binding"/>
    <property type="evidence" value="ECO:0007669"/>
    <property type="project" value="UniProtKB-KW"/>
</dbReference>
<gene>
    <name evidence="4" type="ORF">CWS20_21940</name>
</gene>
<keyword evidence="2" id="KW-0694">RNA-binding</keyword>
<organism evidence="4 5">
    <name type="scientific">Cytobacillus horneckiae</name>
    <dbReference type="NCBI Taxonomy" id="549687"/>
    <lineage>
        <taxon>Bacteria</taxon>
        <taxon>Bacillati</taxon>
        <taxon>Bacillota</taxon>
        <taxon>Bacilli</taxon>
        <taxon>Bacillales</taxon>
        <taxon>Bacillaceae</taxon>
        <taxon>Cytobacillus</taxon>
    </lineage>
</organism>
<dbReference type="Gene3D" id="3.30.70.1880">
    <property type="entry name" value="Protein of unknown function DUF881"/>
    <property type="match status" value="1"/>
</dbReference>
<comment type="caution">
    <text evidence="4">The sequence shown here is derived from an EMBL/GenBank/DDBJ whole genome shotgun (WGS) entry which is preliminary data.</text>
</comment>
<dbReference type="InterPro" id="IPR010273">
    <property type="entry name" value="DUF881"/>
</dbReference>
<evidence type="ECO:0000256" key="2">
    <source>
        <dbReference type="PROSITE-ProRule" id="PRU00182"/>
    </source>
</evidence>
<reference evidence="4 5" key="1">
    <citation type="journal article" date="2010" name="Int. J. Syst. Evol. Microbiol.">
        <title>Bacillus horneckiae sp. nov., isolated from a spacecraft-assembly clean room.</title>
        <authorList>
            <person name="Vaishampayan P."/>
            <person name="Probst A."/>
            <person name="Krishnamurthi S."/>
            <person name="Ghosh S."/>
            <person name="Osman S."/>
            <person name="McDowall A."/>
            <person name="Ruckmani A."/>
            <person name="Mayilraj S."/>
            <person name="Venkateswaran K."/>
        </authorList>
    </citation>
    <scope>NUCLEOTIDE SEQUENCE [LARGE SCALE GENOMIC DNA]</scope>
    <source>
        <strain evidence="5">1PO1SC</strain>
    </source>
</reference>
<proteinExistence type="inferred from homology"/>
<dbReference type="AlphaFoldDB" id="A0A2N0ZBF5"/>
<protein>
    <submittedName>
        <fullName evidence="4">DUF881 domain-containing protein</fullName>
    </submittedName>
</protein>
<evidence type="ECO:0000313" key="4">
    <source>
        <dbReference type="EMBL" id="PKG26853.1"/>
    </source>
</evidence>
<dbReference type="EMBL" id="PISD01000055">
    <property type="protein sequence ID" value="PKG26853.1"/>
    <property type="molecule type" value="Genomic_DNA"/>
</dbReference>
<keyword evidence="3" id="KW-0175">Coiled coil</keyword>
<accession>A0A2N0ZBF5</accession>
<evidence type="ECO:0000256" key="3">
    <source>
        <dbReference type="SAM" id="Coils"/>
    </source>
</evidence>